<accession>A0A8X6RXY7</accession>
<proteinExistence type="predicted"/>
<dbReference type="AlphaFoldDB" id="A0A8X6RXY7"/>
<reference evidence="1" key="1">
    <citation type="submission" date="2020-08" db="EMBL/GenBank/DDBJ databases">
        <title>Multicomponent nature underlies the extraordinary mechanical properties of spider dragline silk.</title>
        <authorList>
            <person name="Kono N."/>
            <person name="Nakamura H."/>
            <person name="Mori M."/>
            <person name="Yoshida Y."/>
            <person name="Ohtoshi R."/>
            <person name="Malay A.D."/>
            <person name="Moran D.A.P."/>
            <person name="Tomita M."/>
            <person name="Numata K."/>
            <person name="Arakawa K."/>
        </authorList>
    </citation>
    <scope>NUCLEOTIDE SEQUENCE</scope>
</reference>
<organism evidence="1 2">
    <name type="scientific">Trichonephila clavipes</name>
    <name type="common">Golden silk orbweaver</name>
    <name type="synonym">Nephila clavipes</name>
    <dbReference type="NCBI Taxonomy" id="2585209"/>
    <lineage>
        <taxon>Eukaryota</taxon>
        <taxon>Metazoa</taxon>
        <taxon>Ecdysozoa</taxon>
        <taxon>Arthropoda</taxon>
        <taxon>Chelicerata</taxon>
        <taxon>Arachnida</taxon>
        <taxon>Araneae</taxon>
        <taxon>Araneomorphae</taxon>
        <taxon>Entelegynae</taxon>
        <taxon>Araneoidea</taxon>
        <taxon>Nephilidae</taxon>
        <taxon>Trichonephila</taxon>
    </lineage>
</organism>
<sequence length="72" mass="8199">MKVILHQSTNGAVEESVQYRLGMSSKFIAFLMDEVNQAPIQQASNSRRDIVISFKGATRLFAWIKKDKRALQ</sequence>
<protein>
    <submittedName>
        <fullName evidence="1">Uncharacterized protein</fullName>
    </submittedName>
</protein>
<dbReference type="EMBL" id="BMAU01021243">
    <property type="protein sequence ID" value="GFY03947.1"/>
    <property type="molecule type" value="Genomic_DNA"/>
</dbReference>
<name>A0A8X6RXY7_TRICX</name>
<evidence type="ECO:0000313" key="1">
    <source>
        <dbReference type="EMBL" id="GFY03947.1"/>
    </source>
</evidence>
<gene>
    <name evidence="1" type="ORF">TNCV_1197261</name>
</gene>
<evidence type="ECO:0000313" key="2">
    <source>
        <dbReference type="Proteomes" id="UP000887159"/>
    </source>
</evidence>
<comment type="caution">
    <text evidence="1">The sequence shown here is derived from an EMBL/GenBank/DDBJ whole genome shotgun (WGS) entry which is preliminary data.</text>
</comment>
<dbReference type="Proteomes" id="UP000887159">
    <property type="component" value="Unassembled WGS sequence"/>
</dbReference>
<keyword evidence="2" id="KW-1185">Reference proteome</keyword>